<protein>
    <recommendedName>
        <fullName evidence="5">LPXTG cell wall anchor domain-containing protein</fullName>
    </recommendedName>
</protein>
<feature type="signal peptide" evidence="2">
    <location>
        <begin position="1"/>
        <end position="22"/>
    </location>
</feature>
<keyword evidence="1" id="KW-0472">Membrane</keyword>
<sequence>MNRRFLAALAFATFGMAGQAFAHGGVSLDQGQCIMKIGPDQMTFTGYQPLKSREQFCDDIPDIGPTIIVLDAQQDELRDMALEIRILRNVGQKDDNENLEANTEIYVPPKKYKTGTLNFEYNFATKGNFIGLVKARSDDGTKEYVSRFPFAVGETGDKNIMLAAFGAFIGLVAFGLYYKHAFLDKKKAQPKA</sequence>
<evidence type="ECO:0000256" key="1">
    <source>
        <dbReference type="SAM" id="Phobius"/>
    </source>
</evidence>
<evidence type="ECO:0000313" key="3">
    <source>
        <dbReference type="EMBL" id="QGM45566.1"/>
    </source>
</evidence>
<reference evidence="3 4" key="1">
    <citation type="submission" date="2019-11" db="EMBL/GenBank/DDBJ databases">
        <title>The genome sequence of Methylocystis heyeri.</title>
        <authorList>
            <person name="Oshkin I.Y."/>
            <person name="Miroshnikov K."/>
            <person name="Dedysh S.N."/>
        </authorList>
    </citation>
    <scope>NUCLEOTIDE SEQUENCE [LARGE SCALE GENOMIC DNA]</scope>
    <source>
        <strain evidence="3 4">H2</strain>
    </source>
</reference>
<proteinExistence type="predicted"/>
<keyword evidence="1" id="KW-1133">Transmembrane helix</keyword>
<keyword evidence="1" id="KW-0812">Transmembrane</keyword>
<organism evidence="3 4">
    <name type="scientific">Methylocystis heyeri</name>
    <dbReference type="NCBI Taxonomy" id="391905"/>
    <lineage>
        <taxon>Bacteria</taxon>
        <taxon>Pseudomonadati</taxon>
        <taxon>Pseudomonadota</taxon>
        <taxon>Alphaproteobacteria</taxon>
        <taxon>Hyphomicrobiales</taxon>
        <taxon>Methylocystaceae</taxon>
        <taxon>Methylocystis</taxon>
    </lineage>
</organism>
<dbReference type="Proteomes" id="UP000309061">
    <property type="component" value="Chromosome"/>
</dbReference>
<keyword evidence="2" id="KW-0732">Signal</keyword>
<evidence type="ECO:0000313" key="4">
    <source>
        <dbReference type="Proteomes" id="UP000309061"/>
    </source>
</evidence>
<keyword evidence="4" id="KW-1185">Reference proteome</keyword>
<gene>
    <name evidence="3" type="ORF">H2LOC_007570</name>
</gene>
<evidence type="ECO:0008006" key="5">
    <source>
        <dbReference type="Google" id="ProtNLM"/>
    </source>
</evidence>
<accession>A0A6B8KBM5</accession>
<name>A0A6B8KBM5_9HYPH</name>
<dbReference type="RefSeq" id="WP_136495844.1">
    <property type="nucleotide sequence ID" value="NZ_CP046052.1"/>
</dbReference>
<dbReference type="OrthoDB" id="9788559at2"/>
<feature type="chain" id="PRO_5025411890" description="LPXTG cell wall anchor domain-containing protein" evidence="2">
    <location>
        <begin position="23"/>
        <end position="192"/>
    </location>
</feature>
<dbReference type="AlphaFoldDB" id="A0A6B8KBM5"/>
<dbReference type="EMBL" id="CP046052">
    <property type="protein sequence ID" value="QGM45566.1"/>
    <property type="molecule type" value="Genomic_DNA"/>
</dbReference>
<dbReference type="KEGG" id="mhey:H2LOC_007570"/>
<evidence type="ECO:0000256" key="2">
    <source>
        <dbReference type="SAM" id="SignalP"/>
    </source>
</evidence>
<feature type="transmembrane region" description="Helical" evidence="1">
    <location>
        <begin position="160"/>
        <end position="178"/>
    </location>
</feature>